<dbReference type="GO" id="GO:0047388">
    <property type="term" value="F:[glutamine synthetase]-adenylyl-L-tyrosine phosphorylase activity"/>
    <property type="evidence" value="ECO:0007669"/>
    <property type="project" value="UniProtKB-EC"/>
</dbReference>
<comment type="catalytic activity">
    <reaction evidence="7">
        <text>[glutamine synthetase]-O(4)-(5'-adenylyl)-L-tyrosine + phosphate = [glutamine synthetase]-L-tyrosine + ADP</text>
        <dbReference type="Rhea" id="RHEA:43716"/>
        <dbReference type="Rhea" id="RHEA-COMP:10660"/>
        <dbReference type="Rhea" id="RHEA-COMP:10661"/>
        <dbReference type="ChEBI" id="CHEBI:43474"/>
        <dbReference type="ChEBI" id="CHEBI:46858"/>
        <dbReference type="ChEBI" id="CHEBI:83624"/>
        <dbReference type="ChEBI" id="CHEBI:456216"/>
        <dbReference type="EC" id="2.7.7.89"/>
    </reaction>
</comment>
<keyword evidence="5 7" id="KW-0460">Magnesium</keyword>
<dbReference type="SUPFAM" id="SSF81301">
    <property type="entry name" value="Nucleotidyltransferase"/>
    <property type="match status" value="2"/>
</dbReference>
<feature type="domain" description="Glutamate-ammonia ligase adenylyltransferase repeated" evidence="9">
    <location>
        <begin position="637"/>
        <end position="883"/>
    </location>
</feature>
<dbReference type="InterPro" id="IPR023057">
    <property type="entry name" value="GlnE"/>
</dbReference>
<dbReference type="CDD" id="cd05401">
    <property type="entry name" value="NT_GlnE_GlnD_like"/>
    <property type="match status" value="2"/>
</dbReference>
<gene>
    <name evidence="7" type="primary">glnE</name>
    <name evidence="11" type="ORF">CSPHI_08190</name>
</gene>
<feature type="domain" description="PII-uridylyltransferase/Glutamine-synthetase adenylyltransferase" evidence="10">
    <location>
        <begin position="905"/>
        <end position="1040"/>
    </location>
</feature>
<feature type="domain" description="PII-uridylyltransferase/Glutamine-synthetase adenylyltransferase" evidence="10">
    <location>
        <begin position="389"/>
        <end position="531"/>
    </location>
</feature>
<keyword evidence="6 7" id="KW-0511">Multifunctional enzyme</keyword>
<dbReference type="Proteomes" id="UP000185469">
    <property type="component" value="Chromosome"/>
</dbReference>
<feature type="domain" description="Glutamate-ammonia ligase adenylyltransferase repeated" evidence="9">
    <location>
        <begin position="186"/>
        <end position="360"/>
    </location>
</feature>
<dbReference type="EMBL" id="CP009248">
    <property type="protein sequence ID" value="APT91018.1"/>
    <property type="molecule type" value="Genomic_DNA"/>
</dbReference>
<keyword evidence="3 7" id="KW-0547">Nucleotide-binding</keyword>
<evidence type="ECO:0000256" key="4">
    <source>
        <dbReference type="ARBA" id="ARBA00022840"/>
    </source>
</evidence>
<dbReference type="EC" id="2.7.7.89" evidence="7"/>
<accession>A0A1L7CYV0</accession>
<dbReference type="InterPro" id="IPR043519">
    <property type="entry name" value="NT_sf"/>
</dbReference>
<comment type="cofactor">
    <cofactor evidence="7">
        <name>Mg(2+)</name>
        <dbReference type="ChEBI" id="CHEBI:18420"/>
    </cofactor>
</comment>
<evidence type="ECO:0000256" key="6">
    <source>
        <dbReference type="ARBA" id="ARBA00023268"/>
    </source>
</evidence>
<keyword evidence="12" id="KW-1185">Reference proteome</keyword>
<comment type="function">
    <text evidence="7">Involved in the regulation of glutamine synthetase GlnA, a key enzyme in the process to assimilate ammonia. When cellular nitrogen levels are high, the C-terminal adenylyl transferase (AT) inactivates GlnA by covalent transfer of an adenylyl group from ATP to specific tyrosine residue of GlnA, thus reducing its activity. Conversely, when nitrogen levels are low, the N-terminal adenylyl removase (AR) activates GlnA by removing the adenylyl group by phosphorolysis, increasing its activity. The regulatory region of GlnE binds the signal transduction protein PII (GlnB) which indicates the nitrogen status of the cell.</text>
</comment>
<feature type="region of interest" description="Adenylyl removase" evidence="7">
    <location>
        <begin position="1"/>
        <end position="535"/>
    </location>
</feature>
<dbReference type="GO" id="GO:0005524">
    <property type="term" value="F:ATP binding"/>
    <property type="evidence" value="ECO:0007669"/>
    <property type="project" value="UniProtKB-UniRule"/>
</dbReference>
<dbReference type="SUPFAM" id="SSF81593">
    <property type="entry name" value="Nucleotidyltransferase substrate binding subunit/domain"/>
    <property type="match status" value="2"/>
</dbReference>
<evidence type="ECO:0000256" key="2">
    <source>
        <dbReference type="ARBA" id="ARBA00022695"/>
    </source>
</evidence>
<protein>
    <recommendedName>
        <fullName evidence="7">Bifunctional glutamine synthetase adenylyltransferase/adenylyl-removing enzyme</fullName>
    </recommendedName>
    <alternativeName>
        <fullName evidence="7">ATP:glutamine synthetase adenylyltransferase</fullName>
    </alternativeName>
    <alternativeName>
        <fullName evidence="7">ATase</fullName>
    </alternativeName>
    <domain>
        <recommendedName>
            <fullName evidence="7">Glutamine synthetase adenylyl-L-tyrosine phosphorylase</fullName>
            <ecNumber evidence="7">2.7.7.89</ecNumber>
        </recommendedName>
        <alternativeName>
            <fullName evidence="7">Adenylyl removase</fullName>
            <shortName evidence="7">AR</shortName>
            <shortName evidence="7">AT-N</shortName>
        </alternativeName>
    </domain>
    <domain>
        <recommendedName>
            <fullName evidence="7">Glutamine synthetase adenylyl transferase</fullName>
            <ecNumber evidence="7">2.7.7.42</ecNumber>
        </recommendedName>
        <alternativeName>
            <fullName evidence="7">Adenylyl transferase</fullName>
            <shortName evidence="7">AT</shortName>
            <shortName evidence="7">AT-C</shortName>
        </alternativeName>
    </domain>
</protein>
<keyword evidence="1 7" id="KW-0808">Transferase</keyword>
<evidence type="ECO:0000313" key="12">
    <source>
        <dbReference type="Proteomes" id="UP000185469"/>
    </source>
</evidence>
<dbReference type="PANTHER" id="PTHR30621">
    <property type="entry name" value="GLUTAMINE SYNTHETASE ADENYLYLTRANSFERASE"/>
    <property type="match status" value="1"/>
</dbReference>
<dbReference type="KEGG" id="csph:CSPHI_08190"/>
<feature type="compositionally biased region" description="Low complexity" evidence="8">
    <location>
        <begin position="148"/>
        <end position="171"/>
    </location>
</feature>
<dbReference type="AlphaFoldDB" id="A0A1L7CYV0"/>
<dbReference type="Gene3D" id="1.20.120.330">
    <property type="entry name" value="Nucleotidyltransferases domain 2"/>
    <property type="match status" value="2"/>
</dbReference>
<evidence type="ECO:0000256" key="7">
    <source>
        <dbReference type="HAMAP-Rule" id="MF_00802"/>
    </source>
</evidence>
<feature type="region of interest" description="Disordered" evidence="8">
    <location>
        <begin position="148"/>
        <end position="176"/>
    </location>
</feature>
<proteinExistence type="inferred from homology"/>
<feature type="region of interest" description="Adenylyl transferase" evidence="7">
    <location>
        <begin position="543"/>
        <end position="1056"/>
    </location>
</feature>
<evidence type="ECO:0000259" key="9">
    <source>
        <dbReference type="Pfam" id="PF03710"/>
    </source>
</evidence>
<evidence type="ECO:0000313" key="11">
    <source>
        <dbReference type="EMBL" id="APT91018.1"/>
    </source>
</evidence>
<evidence type="ECO:0000256" key="1">
    <source>
        <dbReference type="ARBA" id="ARBA00022679"/>
    </source>
</evidence>
<sequence>MTNRPRTSRSTLPTPAALGMAGGERTLADLRALGWYDDDGLELLWGLAGASDPDLALNAMVRLKEALDAGRESGELPEWAGWAALDAALRGTVAMRTRVFALLGGSAALGDHLVANPAQWPTLAEELPTRAEMFRGMLGAVAAEPEVAAAGDGADDPGAGAAEPAGPAPDGSGPGLYRAGVDGVDAERALRRAYRNLLLRIAAVDLAGTYPRGPRRPGQPPVPFAELTGMLSDLADAALTASLAVAVARTHPSRPVTGRLAVLAMGKCGARELNYISDVDVIFVAEPADNRATRLAGEFVRVSCRCFFEVDAALRPEGKSGALVRTLDSHIAYYRRWASTWEFQALLKARPMTGDMALGRAYVAALAPMVWEASQRESFVDDVQAMRVRVIDNVPEELRERELKLGPGGLRDVEFAVQLLQMVHGRYDPTLRGTATVDALEALVEAGYIGREDGAAMIDSYEFMRLLEHRLQLQRMRRTHTLPEAGDAHGRRWLARAAGIRAAGSDDHGTALDREVRATALGIRSLHNKLFYRPLLNSVVEQDIGTLQLSADAAKRQLAVLGYRYPDRAFEHLSALAAGGSRKARIQAMLLPTLMEWLSGTPDPDAGLLNYRRLSDALHEKPWFLRMLRDEGIVGRRLMHVLGTSPYVAGLLLAAPDAVKLYGDGAHGPKLLDADPTTVCRSLVAAAGRYEDPDRAISVARALRRAELARVASADLLGLMEVREVCRSLSLVWDAVLEAALQAEIRGWARDAAADPDAGAAAPPATISVIGMGRLGGAELGYGSDADVMFVCEVAEGAEETEAVRWATGICERMRRRLARPSQDPPLEVDLDLRPEGRSGPPVRTLHSYLRYYERWGETWELQALLRATWIAGDADLGRRFLEGVDPFRYPAGGVPEATIREVRRMKARVDDERLPRGANRRTHTKLGSGALTDIEWTVQLLTFQHAHEVPALHDTSTLRCLDALEEAGTLAAADVAHLRTAWLTATRARNALVLARGKRTDQLPQPGPHLAHVAAAAGWDHRDSTGFMEHYLRVTRLSRKVVDRVFWGEEAPDYH</sequence>
<dbReference type="Gene3D" id="3.30.460.10">
    <property type="entry name" value="Beta Polymerase, domain 2"/>
    <property type="match status" value="2"/>
</dbReference>
<dbReference type="Pfam" id="PF03710">
    <property type="entry name" value="GlnE"/>
    <property type="match status" value="2"/>
</dbReference>
<dbReference type="InterPro" id="IPR013546">
    <property type="entry name" value="PII_UdlTrfase/GS_AdlTrfase"/>
</dbReference>
<dbReference type="GO" id="GO:0008882">
    <property type="term" value="F:[glutamate-ammonia-ligase] adenylyltransferase activity"/>
    <property type="evidence" value="ECO:0007669"/>
    <property type="project" value="UniProtKB-UniRule"/>
</dbReference>
<comment type="catalytic activity">
    <reaction evidence="7">
        <text>[glutamine synthetase]-L-tyrosine + ATP = [glutamine synthetase]-O(4)-(5'-adenylyl)-L-tyrosine + diphosphate</text>
        <dbReference type="Rhea" id="RHEA:18589"/>
        <dbReference type="Rhea" id="RHEA-COMP:10660"/>
        <dbReference type="Rhea" id="RHEA-COMP:10661"/>
        <dbReference type="ChEBI" id="CHEBI:30616"/>
        <dbReference type="ChEBI" id="CHEBI:33019"/>
        <dbReference type="ChEBI" id="CHEBI:46858"/>
        <dbReference type="ChEBI" id="CHEBI:83624"/>
        <dbReference type="EC" id="2.7.7.42"/>
    </reaction>
</comment>
<keyword evidence="4 7" id="KW-0067">ATP-binding</keyword>
<comment type="similarity">
    <text evidence="7">Belongs to the GlnE family.</text>
</comment>
<evidence type="ECO:0000259" key="10">
    <source>
        <dbReference type="Pfam" id="PF08335"/>
    </source>
</evidence>
<evidence type="ECO:0000256" key="8">
    <source>
        <dbReference type="SAM" id="MobiDB-lite"/>
    </source>
</evidence>
<dbReference type="RefSeq" id="WP_075692343.1">
    <property type="nucleotide sequence ID" value="NZ_CP009248.1"/>
</dbReference>
<dbReference type="InterPro" id="IPR005190">
    <property type="entry name" value="GlnE_rpt_dom"/>
</dbReference>
<dbReference type="GO" id="GO:0005829">
    <property type="term" value="C:cytosol"/>
    <property type="evidence" value="ECO:0007669"/>
    <property type="project" value="TreeGrafter"/>
</dbReference>
<dbReference type="EC" id="2.7.7.42" evidence="7"/>
<reference evidence="11 12" key="1">
    <citation type="submission" date="2014-08" db="EMBL/GenBank/DDBJ databases">
        <title>Complete genome sequence of Corynebacterium sphenisci CECT 5990(T) (=DSM 44792(T)), isolated from healthy wild penguins.</title>
        <authorList>
            <person name="Ruckert C."/>
            <person name="Albersmeier A."/>
            <person name="Winkler A."/>
            <person name="Kalinowski J."/>
        </authorList>
    </citation>
    <scope>NUCLEOTIDE SEQUENCE [LARGE SCALE GENOMIC DNA]</scope>
    <source>
        <strain evidence="11 12">DSM 44792</strain>
    </source>
</reference>
<dbReference type="Pfam" id="PF08335">
    <property type="entry name" value="GlnD_UR_UTase"/>
    <property type="match status" value="2"/>
</dbReference>
<dbReference type="STRING" id="1437874.CSPHI_08190"/>
<evidence type="ECO:0000256" key="5">
    <source>
        <dbReference type="ARBA" id="ARBA00022842"/>
    </source>
</evidence>
<dbReference type="PANTHER" id="PTHR30621:SF0">
    <property type="entry name" value="BIFUNCTIONAL GLUTAMINE SYNTHETASE ADENYLYLTRANSFERASE_ADENYLYL-REMOVING ENZYME"/>
    <property type="match status" value="1"/>
</dbReference>
<evidence type="ECO:0000256" key="3">
    <source>
        <dbReference type="ARBA" id="ARBA00022741"/>
    </source>
</evidence>
<dbReference type="NCBIfam" id="NF010707">
    <property type="entry name" value="PRK14109.1"/>
    <property type="match status" value="1"/>
</dbReference>
<dbReference type="GO" id="GO:0000287">
    <property type="term" value="F:magnesium ion binding"/>
    <property type="evidence" value="ECO:0007669"/>
    <property type="project" value="UniProtKB-UniRule"/>
</dbReference>
<keyword evidence="2 7" id="KW-0548">Nucleotidyltransferase</keyword>
<organism evidence="11 12">
    <name type="scientific">Corynebacterium sphenisci DSM 44792</name>
    <dbReference type="NCBI Taxonomy" id="1437874"/>
    <lineage>
        <taxon>Bacteria</taxon>
        <taxon>Bacillati</taxon>
        <taxon>Actinomycetota</taxon>
        <taxon>Actinomycetes</taxon>
        <taxon>Mycobacteriales</taxon>
        <taxon>Corynebacteriaceae</taxon>
        <taxon>Corynebacterium</taxon>
    </lineage>
</organism>
<name>A0A1L7CYV0_9CORY</name>
<dbReference type="GO" id="GO:0000820">
    <property type="term" value="P:regulation of glutamine family amino acid metabolic process"/>
    <property type="evidence" value="ECO:0007669"/>
    <property type="project" value="UniProtKB-UniRule"/>
</dbReference>
<dbReference type="HAMAP" id="MF_00802">
    <property type="entry name" value="GlnE"/>
    <property type="match status" value="1"/>
</dbReference>